<dbReference type="RefSeq" id="WP_245743878.1">
    <property type="nucleotide sequence ID" value="NZ_FNCC01000004.1"/>
</dbReference>
<organism evidence="3 4">
    <name type="scientific">Lentzea fradiae</name>
    <dbReference type="NCBI Taxonomy" id="200378"/>
    <lineage>
        <taxon>Bacteria</taxon>
        <taxon>Bacillati</taxon>
        <taxon>Actinomycetota</taxon>
        <taxon>Actinomycetes</taxon>
        <taxon>Pseudonocardiales</taxon>
        <taxon>Pseudonocardiaceae</taxon>
        <taxon>Lentzea</taxon>
    </lineage>
</organism>
<dbReference type="EMBL" id="FNCC01000004">
    <property type="protein sequence ID" value="SDF91101.1"/>
    <property type="molecule type" value="Genomic_DNA"/>
</dbReference>
<feature type="domain" description="MaoC-like" evidence="2">
    <location>
        <begin position="19"/>
        <end position="111"/>
    </location>
</feature>
<reference evidence="4" key="1">
    <citation type="submission" date="2016-10" db="EMBL/GenBank/DDBJ databases">
        <authorList>
            <person name="Varghese N."/>
            <person name="Submissions S."/>
        </authorList>
    </citation>
    <scope>NUCLEOTIDE SEQUENCE [LARGE SCALE GENOMIC DNA]</scope>
    <source>
        <strain evidence="4">CGMCC 4.3506</strain>
    </source>
</reference>
<dbReference type="InterPro" id="IPR002539">
    <property type="entry name" value="MaoC-like_dom"/>
</dbReference>
<dbReference type="STRING" id="200378.SAMN05216553_104132"/>
<dbReference type="Gene3D" id="3.10.129.10">
    <property type="entry name" value="Hotdog Thioesterase"/>
    <property type="match status" value="1"/>
</dbReference>
<accession>A0A1G7PXY3</accession>
<evidence type="ECO:0000259" key="2">
    <source>
        <dbReference type="Pfam" id="PF01575"/>
    </source>
</evidence>
<dbReference type="CDD" id="cd03454">
    <property type="entry name" value="YdeM"/>
    <property type="match status" value="1"/>
</dbReference>
<dbReference type="InterPro" id="IPR052342">
    <property type="entry name" value="MCH/BMMD"/>
</dbReference>
<keyword evidence="4" id="KW-1185">Reference proteome</keyword>
<name>A0A1G7PXY3_9PSEU</name>
<protein>
    <submittedName>
        <fullName evidence="3">Acyl dehydratase</fullName>
    </submittedName>
</protein>
<dbReference type="Proteomes" id="UP000199623">
    <property type="component" value="Unassembled WGS sequence"/>
</dbReference>
<evidence type="ECO:0000256" key="1">
    <source>
        <dbReference type="ARBA" id="ARBA00005254"/>
    </source>
</evidence>
<sequence>MIAFEDLPAGKIIPLGDLVVDREDMLDFARKFDPQPFHLDDEAAKNSIFGSVAASGWYTASLWMRRWVDTVLSDSTSQGSPGGRELSWLAPVYPGDKLTFEAEVLNARRSKSRPTLGLVEFEGRAKRDDQVVYRFIATGMFSTRS</sequence>
<evidence type="ECO:0000313" key="3">
    <source>
        <dbReference type="EMBL" id="SDF91101.1"/>
    </source>
</evidence>
<dbReference type="PANTHER" id="PTHR43664:SF1">
    <property type="entry name" value="BETA-METHYLMALYL-COA DEHYDRATASE"/>
    <property type="match status" value="1"/>
</dbReference>
<proteinExistence type="inferred from homology"/>
<dbReference type="Pfam" id="PF01575">
    <property type="entry name" value="MaoC_dehydratas"/>
    <property type="match status" value="1"/>
</dbReference>
<evidence type="ECO:0000313" key="4">
    <source>
        <dbReference type="Proteomes" id="UP000199623"/>
    </source>
</evidence>
<dbReference type="InterPro" id="IPR029069">
    <property type="entry name" value="HotDog_dom_sf"/>
</dbReference>
<comment type="similarity">
    <text evidence="1">Belongs to the enoyl-CoA hydratase/isomerase family.</text>
</comment>
<dbReference type="AlphaFoldDB" id="A0A1G7PXY3"/>
<dbReference type="PANTHER" id="PTHR43664">
    <property type="entry name" value="MONOAMINE OXIDASE-RELATED"/>
    <property type="match status" value="1"/>
</dbReference>
<gene>
    <name evidence="3" type="ORF">SAMN05216553_104132</name>
</gene>
<dbReference type="SUPFAM" id="SSF54637">
    <property type="entry name" value="Thioesterase/thiol ester dehydrase-isomerase"/>
    <property type="match status" value="1"/>
</dbReference>